<dbReference type="GeneID" id="16024332"/>
<dbReference type="EMBL" id="JABGBP010000372">
    <property type="protein sequence ID" value="NOL60974.1"/>
    <property type="molecule type" value="Genomic_DNA"/>
</dbReference>
<dbReference type="PANTHER" id="PTHR36155">
    <property type="entry name" value="BLL5354 PROTEIN"/>
    <property type="match status" value="1"/>
</dbReference>
<proteinExistence type="predicted"/>
<name>A0A1V0N4B2_9ARCH</name>
<protein>
    <submittedName>
        <fullName evidence="1">Adenosine kinase</fullName>
    </submittedName>
    <submittedName>
        <fullName evidence="2">Adenosine monophosphate-protein transferase</fullName>
    </submittedName>
</protein>
<organism evidence="1 3">
    <name type="scientific">Ferroplasma acidiphilum</name>
    <dbReference type="NCBI Taxonomy" id="74969"/>
    <lineage>
        <taxon>Archaea</taxon>
        <taxon>Methanobacteriati</taxon>
        <taxon>Thermoplasmatota</taxon>
        <taxon>Thermoplasmata</taxon>
        <taxon>Thermoplasmatales</taxon>
        <taxon>Ferroplasmaceae</taxon>
        <taxon>Ferroplasma</taxon>
    </lineage>
</organism>
<reference evidence="2 4" key="2">
    <citation type="submission" date="2020-05" db="EMBL/GenBank/DDBJ databases">
        <authorList>
            <person name="Zhang R."/>
        </authorList>
    </citation>
    <scope>NUCLEOTIDE SEQUENCE [LARGE SCALE GENOMIC DNA]</scope>
    <source>
        <strain evidence="2 4">DSM 28986</strain>
    </source>
</reference>
<dbReference type="PANTHER" id="PTHR36155:SF1">
    <property type="entry name" value="BLL5354 PROTEIN"/>
    <property type="match status" value="1"/>
</dbReference>
<keyword evidence="2" id="KW-0808">Transferase</keyword>
<keyword evidence="1" id="KW-0418">Kinase</keyword>
<dbReference type="Proteomes" id="UP000546917">
    <property type="component" value="Unassembled WGS sequence"/>
</dbReference>
<dbReference type="Pfam" id="PF04008">
    <property type="entry name" value="Adenosine_kin"/>
    <property type="match status" value="1"/>
</dbReference>
<evidence type="ECO:0000313" key="3">
    <source>
        <dbReference type="Proteomes" id="UP000192050"/>
    </source>
</evidence>
<reference evidence="1 3" key="1">
    <citation type="submission" date="2011-10" db="EMBL/GenBank/DDBJ databases">
        <title>Metabolic and evolutionary patterns in the extreme acidophile Ferroplasma acidiphilum.</title>
        <authorList>
            <person name="Golyshina O.V."/>
            <person name="Kozyavkin S.A."/>
            <person name="Tatusov R.L."/>
            <person name="Slesarev A.I."/>
            <person name="Golyshin P.N."/>
        </authorList>
    </citation>
    <scope>NUCLEOTIDE SEQUENCE [LARGE SCALE GENOMIC DNA]</scope>
    <source>
        <strain evidence="1">Berkeley</strain>
        <strain evidence="3">Y</strain>
    </source>
</reference>
<dbReference type="InterPro" id="IPR007153">
    <property type="entry name" value="Adenosine_kinase"/>
</dbReference>
<accession>A0A1V0N4B2</accession>
<dbReference type="Proteomes" id="UP000192050">
    <property type="component" value="Chromosome"/>
</dbReference>
<dbReference type="RefSeq" id="WP_009886207.1">
    <property type="nucleotide sequence ID" value="NZ_CP015363.1"/>
</dbReference>
<dbReference type="KEGG" id="fai:FAD_1103"/>
<dbReference type="Gene3D" id="3.40.1520.10">
    <property type="entry name" value="Ta1353-like"/>
    <property type="match status" value="1"/>
</dbReference>
<gene>
    <name evidence="1" type="ORF">FAD_1103</name>
    <name evidence="2" type="ORF">HLB00_09095</name>
</gene>
<keyword evidence="3" id="KW-1185">Reference proteome</keyword>
<dbReference type="GO" id="GO:0016301">
    <property type="term" value="F:kinase activity"/>
    <property type="evidence" value="ECO:0007669"/>
    <property type="project" value="UniProtKB-KW"/>
</dbReference>
<dbReference type="OrthoDB" id="371841at2157"/>
<dbReference type="AlphaFoldDB" id="A0A1V0N4B2"/>
<dbReference type="InterPro" id="IPR036902">
    <property type="entry name" value="Ta1353-like_sf"/>
</dbReference>
<sequence length="160" mass="17774">MEIVAVEINKPEDVNIILGYSHFIKTVEDMNEIIKTTIPGCEYAIVFSEASGDKLIRYEGNNKELIDCGIENIKKISAGHTFMILLRNAFPINILPQLKMTQELGAIFAATANPIKVILAKTENTNAVIGVADGYSPVGVETDKDKEKRRKFLRDIGYKS</sequence>
<evidence type="ECO:0000313" key="1">
    <source>
        <dbReference type="EMBL" id="ARD84982.1"/>
    </source>
</evidence>
<evidence type="ECO:0000313" key="4">
    <source>
        <dbReference type="Proteomes" id="UP000546917"/>
    </source>
</evidence>
<dbReference type="SUPFAM" id="SSF103165">
    <property type="entry name" value="Ta1353-like"/>
    <property type="match status" value="1"/>
</dbReference>
<dbReference type="EMBL" id="CP015363">
    <property type="protein sequence ID" value="ARD84982.1"/>
    <property type="molecule type" value="Genomic_DNA"/>
</dbReference>
<evidence type="ECO:0000313" key="2">
    <source>
        <dbReference type="EMBL" id="NOL60974.1"/>
    </source>
</evidence>